<dbReference type="RefSeq" id="WP_011971177.1">
    <property type="nucleotide sequence ID" value="NC_009633.1"/>
</dbReference>
<sequence length="244" mass="28485">MPFNVCDQNGKHIGILYERCPEYSLGRKFSLVCLTELTTEKININFHGIKDYLARRYDLKTVFGKIKEEKLQEKLEEEWREYYSEYGAYDEVFLLKIHLSNHQGEISHLIEIEEQSVQGYILLNRENVIFHNKETIIIKNELDFIQPEKEILGKKPLYTKVVDYPVISMGVMGLGEGLLLGANLSDFGGRNHIHNTKLKLMVGNDIHQLELPMQINAKRGMTILFYLEGQKIKHMVCDERIYTF</sequence>
<name>A6TJA0_ALKMQ</name>
<dbReference type="OrthoDB" id="1951208at2"/>
<dbReference type="HOGENOM" id="CLU_1136194_0_0_9"/>
<dbReference type="STRING" id="293826.Amet_0025"/>
<dbReference type="Proteomes" id="UP000001572">
    <property type="component" value="Chromosome"/>
</dbReference>
<evidence type="ECO:0000313" key="1">
    <source>
        <dbReference type="EMBL" id="ABR46268.1"/>
    </source>
</evidence>
<protein>
    <submittedName>
        <fullName evidence="1">Uncharacterized protein</fullName>
    </submittedName>
</protein>
<organism evidence="1 2">
    <name type="scientific">Alkaliphilus metalliredigens (strain QYMF)</name>
    <dbReference type="NCBI Taxonomy" id="293826"/>
    <lineage>
        <taxon>Bacteria</taxon>
        <taxon>Bacillati</taxon>
        <taxon>Bacillota</taxon>
        <taxon>Clostridia</taxon>
        <taxon>Peptostreptococcales</taxon>
        <taxon>Natronincolaceae</taxon>
        <taxon>Alkaliphilus</taxon>
    </lineage>
</organism>
<evidence type="ECO:0000313" key="2">
    <source>
        <dbReference type="Proteomes" id="UP000001572"/>
    </source>
</evidence>
<reference evidence="2" key="1">
    <citation type="journal article" date="2016" name="Genome Announc.">
        <title>Complete genome sequence of Alkaliphilus metalliredigens strain QYMF, an alkaliphilic and metal-reducing bacterium isolated from borax-contaminated leachate ponds.</title>
        <authorList>
            <person name="Hwang C."/>
            <person name="Copeland A."/>
            <person name="Lucas S."/>
            <person name="Lapidus A."/>
            <person name="Barry K."/>
            <person name="Detter J.C."/>
            <person name="Glavina Del Rio T."/>
            <person name="Hammon N."/>
            <person name="Israni S."/>
            <person name="Dalin E."/>
            <person name="Tice H."/>
            <person name="Pitluck S."/>
            <person name="Chertkov O."/>
            <person name="Brettin T."/>
            <person name="Bruce D."/>
            <person name="Han C."/>
            <person name="Schmutz J."/>
            <person name="Larimer F."/>
            <person name="Land M.L."/>
            <person name="Hauser L."/>
            <person name="Kyrpides N."/>
            <person name="Mikhailova N."/>
            <person name="Ye Q."/>
            <person name="Zhou J."/>
            <person name="Richardson P."/>
            <person name="Fields M.W."/>
        </authorList>
    </citation>
    <scope>NUCLEOTIDE SEQUENCE [LARGE SCALE GENOMIC DNA]</scope>
    <source>
        <strain evidence="2">QYMF</strain>
    </source>
</reference>
<gene>
    <name evidence="1" type="ordered locus">Amet_0025</name>
</gene>
<dbReference type="KEGG" id="amt:Amet_0025"/>
<dbReference type="AlphaFoldDB" id="A6TJA0"/>
<keyword evidence="2" id="KW-1185">Reference proteome</keyword>
<dbReference type="EMBL" id="CP000724">
    <property type="protein sequence ID" value="ABR46268.1"/>
    <property type="molecule type" value="Genomic_DNA"/>
</dbReference>
<proteinExistence type="predicted"/>
<accession>A6TJA0</accession>